<dbReference type="Proteomes" id="UP001383192">
    <property type="component" value="Unassembled WGS sequence"/>
</dbReference>
<organism evidence="2 3">
    <name type="scientific">Paramarasmius palmivorus</name>
    <dbReference type="NCBI Taxonomy" id="297713"/>
    <lineage>
        <taxon>Eukaryota</taxon>
        <taxon>Fungi</taxon>
        <taxon>Dikarya</taxon>
        <taxon>Basidiomycota</taxon>
        <taxon>Agaricomycotina</taxon>
        <taxon>Agaricomycetes</taxon>
        <taxon>Agaricomycetidae</taxon>
        <taxon>Agaricales</taxon>
        <taxon>Marasmiineae</taxon>
        <taxon>Marasmiaceae</taxon>
        <taxon>Paramarasmius</taxon>
    </lineage>
</organism>
<name>A0AAW0CMC5_9AGAR</name>
<dbReference type="AlphaFoldDB" id="A0AAW0CMC5"/>
<protein>
    <submittedName>
        <fullName evidence="2">Uncharacterized protein</fullName>
    </submittedName>
</protein>
<evidence type="ECO:0000313" key="1">
    <source>
        <dbReference type="EMBL" id="KAK7031005.1"/>
    </source>
</evidence>
<sequence length="237" mass="25951">MSNGLSGAEGSCILKCAAYKTCTVPVDIILKSSDGARLGAHVKNLENFNKAFPVAESVTHQLDEPVALTESATILRLILKFSHNEDCSISNLNLATVIALTDAADKYGNYPALNACKAALMELWHAGMAEYRQAASISAYKQIGSKYPRKKYETRPIEEVVKTSSAALKVLELPVCDDIDRIINTTLSLARRTNSDLRPSKDEAFMEWFTGMARAVATLPTWKIAEGIVKQEIGQRK</sequence>
<keyword evidence="3" id="KW-1185">Reference proteome</keyword>
<gene>
    <name evidence="2" type="ORF">VNI00_010239</name>
    <name evidence="1" type="ORF">VNI00_013795</name>
</gene>
<evidence type="ECO:0000313" key="3">
    <source>
        <dbReference type="Proteomes" id="UP001383192"/>
    </source>
</evidence>
<comment type="caution">
    <text evidence="2">The sequence shown here is derived from an EMBL/GenBank/DDBJ whole genome shotgun (WGS) entry which is preliminary data.</text>
</comment>
<accession>A0AAW0CMC5</accession>
<reference evidence="2 3" key="1">
    <citation type="submission" date="2024-01" db="EMBL/GenBank/DDBJ databases">
        <title>A draft genome for a cacao thread blight-causing isolate of Paramarasmius palmivorus.</title>
        <authorList>
            <person name="Baruah I.K."/>
            <person name="Bukari Y."/>
            <person name="Amoako-Attah I."/>
            <person name="Meinhardt L.W."/>
            <person name="Bailey B.A."/>
            <person name="Cohen S.P."/>
        </authorList>
    </citation>
    <scope>NUCLEOTIDE SEQUENCE [LARGE SCALE GENOMIC DNA]</scope>
    <source>
        <strain evidence="2 3">GH-12</strain>
    </source>
</reference>
<proteinExistence type="predicted"/>
<dbReference type="EMBL" id="JAYKXP010000040">
    <property type="protein sequence ID" value="KAK7039076.1"/>
    <property type="molecule type" value="Genomic_DNA"/>
</dbReference>
<dbReference type="EMBL" id="JAYKXP010000072">
    <property type="protein sequence ID" value="KAK7031005.1"/>
    <property type="molecule type" value="Genomic_DNA"/>
</dbReference>
<evidence type="ECO:0000313" key="2">
    <source>
        <dbReference type="EMBL" id="KAK7039076.1"/>
    </source>
</evidence>